<accession>A0A9X3AFJ7</accession>
<feature type="chain" id="PRO_5040865208" evidence="1">
    <location>
        <begin position="22"/>
        <end position="175"/>
    </location>
</feature>
<organism evidence="2 3">
    <name type="scientific">Thalassolituus pacificus</name>
    <dbReference type="NCBI Taxonomy" id="2975440"/>
    <lineage>
        <taxon>Bacteria</taxon>
        <taxon>Pseudomonadati</taxon>
        <taxon>Pseudomonadota</taxon>
        <taxon>Gammaproteobacteria</taxon>
        <taxon>Oceanospirillales</taxon>
        <taxon>Oceanospirillaceae</taxon>
        <taxon>Thalassolituus</taxon>
    </lineage>
</organism>
<feature type="signal peptide" evidence="1">
    <location>
        <begin position="1"/>
        <end position="21"/>
    </location>
</feature>
<evidence type="ECO:0000313" key="3">
    <source>
        <dbReference type="Proteomes" id="UP001147830"/>
    </source>
</evidence>
<gene>
    <name evidence="2" type="ORF">NYR02_02625</name>
</gene>
<evidence type="ECO:0000256" key="1">
    <source>
        <dbReference type="SAM" id="SignalP"/>
    </source>
</evidence>
<dbReference type="Pfam" id="PF07273">
    <property type="entry name" value="DUF1439"/>
    <property type="match status" value="1"/>
</dbReference>
<comment type="caution">
    <text evidence="2">The sequence shown here is derived from an EMBL/GenBank/DDBJ whole genome shotgun (WGS) entry which is preliminary data.</text>
</comment>
<dbReference type="RefSeq" id="WP_260974843.1">
    <property type="nucleotide sequence ID" value="NZ_JAOANI010000009.1"/>
</dbReference>
<keyword evidence="1" id="KW-0732">Signal</keyword>
<dbReference type="InterPro" id="IPR010835">
    <property type="entry name" value="DUF1439"/>
</dbReference>
<sequence length="175" mass="19146">MKLLTTLCTSSLLLFSLAAQAYEVRLTEQQLQQQLNSQMPLSQSQGMVTLTLSHPKLDLLPSGNRLSLQTNALIVTSIGLQSSGQLTVEGKIRYDKASYSFFIEEPVIRQLDIDGLAPGLQPQLISMAQKALTPALTGQPVHTLSDQDVTQAMARMMLKSLTITETEVVLVMSPF</sequence>
<dbReference type="AlphaFoldDB" id="A0A9X3AFJ7"/>
<reference evidence="2" key="1">
    <citation type="journal article" date="2022" name="Front. Microbiol.">
        <title>Genome-based taxonomic rearrangement of Oceanobacter-related bacteria including the description of Thalassolituus hydrocarbonoclasticus sp. nov. and Thalassolituus pacificus sp. nov. and emended description of the genus Thalassolituus.</title>
        <authorList>
            <person name="Dong C."/>
            <person name="Wei L."/>
            <person name="Wang J."/>
            <person name="Lai Q."/>
            <person name="Huang Z."/>
            <person name="Shao Z."/>
        </authorList>
    </citation>
    <scope>NUCLEOTIDE SEQUENCE</scope>
    <source>
        <strain evidence="2">59MF3M-4</strain>
    </source>
</reference>
<evidence type="ECO:0000313" key="2">
    <source>
        <dbReference type="EMBL" id="MCT7357916.1"/>
    </source>
</evidence>
<name>A0A9X3AFJ7_9GAMM</name>
<protein>
    <submittedName>
        <fullName evidence="2">DUF1439 domain-containing protein</fullName>
    </submittedName>
</protein>
<proteinExistence type="predicted"/>
<dbReference type="Proteomes" id="UP001147830">
    <property type="component" value="Unassembled WGS sequence"/>
</dbReference>
<dbReference type="EMBL" id="JAOANI010000009">
    <property type="protein sequence ID" value="MCT7357916.1"/>
    <property type="molecule type" value="Genomic_DNA"/>
</dbReference>
<reference evidence="2" key="2">
    <citation type="submission" date="2022-08" db="EMBL/GenBank/DDBJ databases">
        <authorList>
            <person name="Dong C."/>
        </authorList>
    </citation>
    <scope>NUCLEOTIDE SEQUENCE</scope>
    <source>
        <strain evidence="2">59MF3M-4</strain>
    </source>
</reference>
<keyword evidence="3" id="KW-1185">Reference proteome</keyword>
<dbReference type="Gene3D" id="3.15.10.40">
    <property type="entry name" value="Uncharacterised protein PF07273, DUF1439"/>
    <property type="match status" value="1"/>
</dbReference>